<evidence type="ECO:0000256" key="10">
    <source>
        <dbReference type="SAM" id="MobiDB-lite"/>
    </source>
</evidence>
<dbReference type="GO" id="GO:0008270">
    <property type="term" value="F:zinc ion binding"/>
    <property type="evidence" value="ECO:0007669"/>
    <property type="project" value="UniProtKB-KW"/>
</dbReference>
<evidence type="ECO:0000256" key="5">
    <source>
        <dbReference type="ARBA" id="ARBA00022771"/>
    </source>
</evidence>
<name>A0AAD9KXD8_RIDPI</name>
<comment type="subcellular location">
    <subcellularLocation>
        <location evidence="1">Membrane</location>
        <topology evidence="1">Multi-pass membrane protein</topology>
    </subcellularLocation>
</comment>
<dbReference type="AlphaFoldDB" id="A0AAD9KXD8"/>
<sequence>MDGDRDDGNANPNVPDIECVPELVTATKLDHESRGVAQHDPTEGRTIGAVSSHSSASSVVCRICQLTEKETGNKVETTGCGCHGSLGACHRECLQQWINTRRNCTCEICLQSFSLGVSPELLAEDSDRTTMAPLDQTLICADSRRTWFVIIFFLLMFATGAAVALTVYTHRDYLTIQMHVFNTTSMDVRTVQDYRFVYGLSISILIFCACMCLSVALVWAFAEVCLWPQERFLQHHQILELTRYGDDLPNNPTEFV</sequence>
<evidence type="ECO:0000256" key="9">
    <source>
        <dbReference type="ARBA" id="ARBA00023136"/>
    </source>
</evidence>
<dbReference type="InterPro" id="IPR011016">
    <property type="entry name" value="Znf_RING-CH"/>
</dbReference>
<reference evidence="13" key="1">
    <citation type="journal article" date="2023" name="Mol. Biol. Evol.">
        <title>Third-Generation Sequencing Reveals the Adaptive Role of the Epigenome in Three Deep-Sea Polychaetes.</title>
        <authorList>
            <person name="Perez M."/>
            <person name="Aroh O."/>
            <person name="Sun Y."/>
            <person name="Lan Y."/>
            <person name="Juniper S.K."/>
            <person name="Young C.R."/>
            <person name="Angers B."/>
            <person name="Qian P.Y."/>
        </authorList>
    </citation>
    <scope>NUCLEOTIDE SEQUENCE</scope>
    <source>
        <strain evidence="13">R07B-5</strain>
    </source>
</reference>
<feature type="domain" description="RING-CH-type" evidence="12">
    <location>
        <begin position="53"/>
        <end position="116"/>
    </location>
</feature>
<dbReference type="SMART" id="SM00744">
    <property type="entry name" value="RINGv"/>
    <property type="match status" value="1"/>
</dbReference>
<dbReference type="Pfam" id="PF12906">
    <property type="entry name" value="RINGv"/>
    <property type="match status" value="1"/>
</dbReference>
<evidence type="ECO:0000256" key="8">
    <source>
        <dbReference type="ARBA" id="ARBA00022989"/>
    </source>
</evidence>
<evidence type="ECO:0000256" key="7">
    <source>
        <dbReference type="ARBA" id="ARBA00022833"/>
    </source>
</evidence>
<keyword evidence="14" id="KW-1185">Reference proteome</keyword>
<keyword evidence="7" id="KW-0862">Zinc</keyword>
<dbReference type="PANTHER" id="PTHR46065">
    <property type="entry name" value="E3 UBIQUITIN-PROTEIN LIGASE MARCH 2/3 FAMILY MEMBER"/>
    <property type="match status" value="1"/>
</dbReference>
<keyword evidence="3 11" id="KW-0812">Transmembrane</keyword>
<evidence type="ECO:0000313" key="14">
    <source>
        <dbReference type="Proteomes" id="UP001209878"/>
    </source>
</evidence>
<keyword evidence="4" id="KW-0479">Metal-binding</keyword>
<proteinExistence type="predicted"/>
<evidence type="ECO:0000256" key="6">
    <source>
        <dbReference type="ARBA" id="ARBA00022786"/>
    </source>
</evidence>
<keyword evidence="5" id="KW-0863">Zinc-finger</keyword>
<dbReference type="SUPFAM" id="SSF57850">
    <property type="entry name" value="RING/U-box"/>
    <property type="match status" value="1"/>
</dbReference>
<dbReference type="EMBL" id="JAODUO010000490">
    <property type="protein sequence ID" value="KAK2179433.1"/>
    <property type="molecule type" value="Genomic_DNA"/>
</dbReference>
<evidence type="ECO:0000256" key="11">
    <source>
        <dbReference type="SAM" id="Phobius"/>
    </source>
</evidence>
<keyword evidence="9 11" id="KW-0472">Membrane</keyword>
<feature type="transmembrane region" description="Helical" evidence="11">
    <location>
        <begin position="147"/>
        <end position="168"/>
    </location>
</feature>
<evidence type="ECO:0000259" key="12">
    <source>
        <dbReference type="PROSITE" id="PS51292"/>
    </source>
</evidence>
<keyword evidence="2" id="KW-0808">Transferase</keyword>
<evidence type="ECO:0000256" key="1">
    <source>
        <dbReference type="ARBA" id="ARBA00004141"/>
    </source>
</evidence>
<keyword evidence="8 11" id="KW-1133">Transmembrane helix</keyword>
<gene>
    <name evidence="13" type="ORF">NP493_489g00019</name>
</gene>
<dbReference type="InterPro" id="IPR013083">
    <property type="entry name" value="Znf_RING/FYVE/PHD"/>
</dbReference>
<organism evidence="13 14">
    <name type="scientific">Ridgeia piscesae</name>
    <name type="common">Tubeworm</name>
    <dbReference type="NCBI Taxonomy" id="27915"/>
    <lineage>
        <taxon>Eukaryota</taxon>
        <taxon>Metazoa</taxon>
        <taxon>Spiralia</taxon>
        <taxon>Lophotrochozoa</taxon>
        <taxon>Annelida</taxon>
        <taxon>Polychaeta</taxon>
        <taxon>Sedentaria</taxon>
        <taxon>Canalipalpata</taxon>
        <taxon>Sabellida</taxon>
        <taxon>Siboglinidae</taxon>
        <taxon>Ridgeia</taxon>
    </lineage>
</organism>
<dbReference type="PANTHER" id="PTHR46065:SF3">
    <property type="entry name" value="FI20425P1"/>
    <property type="match status" value="1"/>
</dbReference>
<comment type="caution">
    <text evidence="13">The sequence shown here is derived from an EMBL/GenBank/DDBJ whole genome shotgun (WGS) entry which is preliminary data.</text>
</comment>
<feature type="transmembrane region" description="Helical" evidence="11">
    <location>
        <begin position="196"/>
        <end position="222"/>
    </location>
</feature>
<evidence type="ECO:0000256" key="3">
    <source>
        <dbReference type="ARBA" id="ARBA00022692"/>
    </source>
</evidence>
<dbReference type="Proteomes" id="UP001209878">
    <property type="component" value="Unassembled WGS sequence"/>
</dbReference>
<keyword evidence="6" id="KW-0833">Ubl conjugation pathway</keyword>
<accession>A0AAD9KXD8</accession>
<dbReference type="Gene3D" id="3.30.40.10">
    <property type="entry name" value="Zinc/RING finger domain, C3HC4 (zinc finger)"/>
    <property type="match status" value="1"/>
</dbReference>
<protein>
    <recommendedName>
        <fullName evidence="12">RING-CH-type domain-containing protein</fullName>
    </recommendedName>
</protein>
<evidence type="ECO:0000313" key="13">
    <source>
        <dbReference type="EMBL" id="KAK2179433.1"/>
    </source>
</evidence>
<dbReference type="GO" id="GO:0016740">
    <property type="term" value="F:transferase activity"/>
    <property type="evidence" value="ECO:0007669"/>
    <property type="project" value="UniProtKB-KW"/>
</dbReference>
<dbReference type="PROSITE" id="PS51292">
    <property type="entry name" value="ZF_RING_CH"/>
    <property type="match status" value="1"/>
</dbReference>
<feature type="region of interest" description="Disordered" evidence="10">
    <location>
        <begin position="30"/>
        <end position="51"/>
    </location>
</feature>
<evidence type="ECO:0000256" key="4">
    <source>
        <dbReference type="ARBA" id="ARBA00022723"/>
    </source>
</evidence>
<evidence type="ECO:0000256" key="2">
    <source>
        <dbReference type="ARBA" id="ARBA00022679"/>
    </source>
</evidence>
<dbReference type="GO" id="GO:0016020">
    <property type="term" value="C:membrane"/>
    <property type="evidence" value="ECO:0007669"/>
    <property type="project" value="UniProtKB-SubCell"/>
</dbReference>